<name>A0ABY4BB80_9BACT</name>
<feature type="domain" description="Secretion system C-terminal sorting" evidence="1">
    <location>
        <begin position="38"/>
        <end position="111"/>
    </location>
</feature>
<evidence type="ECO:0000313" key="2">
    <source>
        <dbReference type="EMBL" id="UOE36315.1"/>
    </source>
</evidence>
<protein>
    <submittedName>
        <fullName evidence="2">T9SS type A sorting domain-containing protein</fullName>
    </submittedName>
</protein>
<keyword evidence="3" id="KW-1185">Reference proteome</keyword>
<organism evidence="2 3">
    <name type="scientific">Hymenobacter monticola</name>
    <dbReference type="NCBI Taxonomy" id="1705399"/>
    <lineage>
        <taxon>Bacteria</taxon>
        <taxon>Pseudomonadati</taxon>
        <taxon>Bacteroidota</taxon>
        <taxon>Cytophagia</taxon>
        <taxon>Cytophagales</taxon>
        <taxon>Hymenobacteraceae</taxon>
        <taxon>Hymenobacter</taxon>
    </lineage>
</organism>
<proteinExistence type="predicted"/>
<accession>A0ABY4BB80</accession>
<dbReference type="Pfam" id="PF18962">
    <property type="entry name" value="Por_Secre_tail"/>
    <property type="match status" value="1"/>
</dbReference>
<evidence type="ECO:0000313" key="3">
    <source>
        <dbReference type="Proteomes" id="UP000831390"/>
    </source>
</evidence>
<dbReference type="InterPro" id="IPR026444">
    <property type="entry name" value="Secre_tail"/>
</dbReference>
<evidence type="ECO:0000259" key="1">
    <source>
        <dbReference type="Pfam" id="PF18962"/>
    </source>
</evidence>
<dbReference type="EMBL" id="CP094534">
    <property type="protein sequence ID" value="UOE36315.1"/>
    <property type="molecule type" value="Genomic_DNA"/>
</dbReference>
<sequence>MRVSLFPVDAAVGRFTVVFSALQPLANAPAALAALVSLYPNPAHGSATLLLPQSLRGAAASQVEVLNTLGQVVLRQTVVAISAEPVSLPLTGLAAGVYTVRAITATGAVARQLRIE</sequence>
<dbReference type="NCBIfam" id="TIGR04183">
    <property type="entry name" value="Por_Secre_tail"/>
    <property type="match status" value="1"/>
</dbReference>
<gene>
    <name evidence="2" type="ORF">MTP16_08155</name>
</gene>
<reference evidence="2 3" key="1">
    <citation type="submission" date="2022-03" db="EMBL/GenBank/DDBJ databases">
        <title>Hymenobactersp. isolated from the air.</title>
        <authorList>
            <person name="Won M."/>
            <person name="Kwon S.-W."/>
        </authorList>
    </citation>
    <scope>NUCLEOTIDE SEQUENCE [LARGE SCALE GENOMIC DNA]</scope>
    <source>
        <strain evidence="2 3">KACC 22596</strain>
    </source>
</reference>
<dbReference type="RefSeq" id="WP_243520006.1">
    <property type="nucleotide sequence ID" value="NZ_CP094534.1"/>
</dbReference>
<dbReference type="Proteomes" id="UP000831390">
    <property type="component" value="Chromosome"/>
</dbReference>